<dbReference type="OrthoDB" id="852720at2"/>
<sequence length="94" mass="10407">MNQAIICEAIREKKLLSFLYLGKRREVEPHLLGYDSDGDLTLSAWQLSGGSGQGFRDFHVSKLSGPTKGLNGFAGPRPGYNPNDQTIERIVCRL</sequence>
<evidence type="ECO:0000313" key="2">
    <source>
        <dbReference type="Proteomes" id="UP000184292"/>
    </source>
</evidence>
<evidence type="ECO:0008006" key="3">
    <source>
        <dbReference type="Google" id="ProtNLM"/>
    </source>
</evidence>
<reference evidence="1 2" key="1">
    <citation type="submission" date="2016-11" db="EMBL/GenBank/DDBJ databases">
        <authorList>
            <person name="Jaros S."/>
            <person name="Januszkiewicz K."/>
            <person name="Wedrychowicz H."/>
        </authorList>
    </citation>
    <scope>NUCLEOTIDE SEQUENCE [LARGE SCALE GENOMIC DNA]</scope>
    <source>
        <strain evidence="1 2">DSM 100565</strain>
    </source>
</reference>
<dbReference type="AlphaFoldDB" id="A0A1M6HQN7"/>
<proteinExistence type="predicted"/>
<dbReference type="Proteomes" id="UP000184292">
    <property type="component" value="Unassembled WGS sequence"/>
</dbReference>
<protein>
    <recommendedName>
        <fullName evidence="3">WYL domain-containing protein</fullName>
    </recommendedName>
</protein>
<dbReference type="RefSeq" id="WP_073333872.1">
    <property type="nucleotide sequence ID" value="NZ_FQYO01000007.1"/>
</dbReference>
<organism evidence="1 2">
    <name type="scientific">Wenxinia saemankumensis</name>
    <dbReference type="NCBI Taxonomy" id="1447782"/>
    <lineage>
        <taxon>Bacteria</taxon>
        <taxon>Pseudomonadati</taxon>
        <taxon>Pseudomonadota</taxon>
        <taxon>Alphaproteobacteria</taxon>
        <taxon>Rhodobacterales</taxon>
        <taxon>Roseobacteraceae</taxon>
        <taxon>Wenxinia</taxon>
    </lineage>
</organism>
<dbReference type="STRING" id="1447782.SAMN05444417_3298"/>
<name>A0A1M6HQN7_9RHOB</name>
<keyword evidence="2" id="KW-1185">Reference proteome</keyword>
<evidence type="ECO:0000313" key="1">
    <source>
        <dbReference type="EMBL" id="SHJ24497.1"/>
    </source>
</evidence>
<accession>A0A1M6HQN7</accession>
<dbReference type="EMBL" id="FQYO01000007">
    <property type="protein sequence ID" value="SHJ24497.1"/>
    <property type="molecule type" value="Genomic_DNA"/>
</dbReference>
<gene>
    <name evidence="1" type="ORF">SAMN05444417_3298</name>
</gene>